<name>A0A101MJT2_PENFR</name>
<dbReference type="Proteomes" id="UP000055045">
    <property type="component" value="Unassembled WGS sequence"/>
</dbReference>
<protein>
    <submittedName>
        <fullName evidence="1">Uncharacterized protein</fullName>
    </submittedName>
</protein>
<evidence type="ECO:0000313" key="1">
    <source>
        <dbReference type="EMBL" id="KUM61899.1"/>
    </source>
</evidence>
<dbReference type="EMBL" id="LLXE01000117">
    <property type="protein sequence ID" value="KUM61899.1"/>
    <property type="molecule type" value="Genomic_DNA"/>
</dbReference>
<evidence type="ECO:0000313" key="2">
    <source>
        <dbReference type="Proteomes" id="UP000055045"/>
    </source>
</evidence>
<dbReference type="AlphaFoldDB" id="A0A101MJT2"/>
<comment type="caution">
    <text evidence="1">The sequence shown here is derived from an EMBL/GenBank/DDBJ whole genome shotgun (WGS) entry which is preliminary data.</text>
</comment>
<proteinExistence type="predicted"/>
<organism evidence="1 2">
    <name type="scientific">Penicillium freii</name>
    <dbReference type="NCBI Taxonomy" id="48697"/>
    <lineage>
        <taxon>Eukaryota</taxon>
        <taxon>Fungi</taxon>
        <taxon>Dikarya</taxon>
        <taxon>Ascomycota</taxon>
        <taxon>Pezizomycotina</taxon>
        <taxon>Eurotiomycetes</taxon>
        <taxon>Eurotiomycetidae</taxon>
        <taxon>Eurotiales</taxon>
        <taxon>Aspergillaceae</taxon>
        <taxon>Penicillium</taxon>
    </lineage>
</organism>
<accession>A0A101MJT2</accession>
<gene>
    <name evidence="1" type="ORF">ACN42_g5209</name>
</gene>
<reference evidence="1 2" key="1">
    <citation type="submission" date="2015-10" db="EMBL/GenBank/DDBJ databases">
        <title>Genome sequencing of Penicillium freii.</title>
        <authorList>
            <person name="Nguyen H.D."/>
            <person name="Visagie C.M."/>
            <person name="Seifert K.A."/>
        </authorList>
    </citation>
    <scope>NUCLEOTIDE SEQUENCE [LARGE SCALE GENOMIC DNA]</scope>
    <source>
        <strain evidence="1 2">DAOM 242723</strain>
    </source>
</reference>
<keyword evidence="2" id="KW-1185">Reference proteome</keyword>
<sequence length="69" mass="7966">MYSPRINWLIASRTPDLPPLQTTFFQSFLFSSPWLDLQLNCYISWSTCDWTPFSTLKASVFESSSSSSF</sequence>